<evidence type="ECO:0000313" key="14">
    <source>
        <dbReference type="Proteomes" id="UP001230005"/>
    </source>
</evidence>
<evidence type="ECO:0000256" key="3">
    <source>
        <dbReference type="ARBA" id="ARBA00012393"/>
    </source>
</evidence>
<dbReference type="InterPro" id="IPR015864">
    <property type="entry name" value="FAD_synthase"/>
</dbReference>
<feature type="domain" description="FAD synthetase" evidence="12">
    <location>
        <begin position="16"/>
        <end position="169"/>
    </location>
</feature>
<keyword evidence="14" id="KW-1185">Reference proteome</keyword>
<dbReference type="InterPro" id="IPR004821">
    <property type="entry name" value="Cyt_trans-like"/>
</dbReference>
<keyword evidence="13" id="KW-0418">Kinase</keyword>
<keyword evidence="5" id="KW-0288">FMN</keyword>
<gene>
    <name evidence="13" type="ORF">J2S74_004574</name>
</gene>
<evidence type="ECO:0000256" key="6">
    <source>
        <dbReference type="ARBA" id="ARBA00022679"/>
    </source>
</evidence>
<evidence type="ECO:0000259" key="12">
    <source>
        <dbReference type="Pfam" id="PF06574"/>
    </source>
</evidence>
<dbReference type="GO" id="GO:0003919">
    <property type="term" value="F:FMN adenylyltransferase activity"/>
    <property type="evidence" value="ECO:0007669"/>
    <property type="project" value="UniProtKB-EC"/>
</dbReference>
<dbReference type="SUPFAM" id="SSF52374">
    <property type="entry name" value="Nucleotidylyl transferase"/>
    <property type="match status" value="1"/>
</dbReference>
<dbReference type="PANTHER" id="PTHR22749">
    <property type="entry name" value="RIBOFLAVIN KINASE/FMN ADENYLYLTRANSFERASE"/>
    <property type="match status" value="1"/>
</dbReference>
<keyword evidence="8" id="KW-0547">Nucleotide-binding</keyword>
<reference evidence="13 14" key="1">
    <citation type="submission" date="2023-07" db="EMBL/GenBank/DDBJ databases">
        <title>Genomic Encyclopedia of Type Strains, Phase IV (KMG-IV): sequencing the most valuable type-strain genomes for metagenomic binning, comparative biology and taxonomic classification.</title>
        <authorList>
            <person name="Goeker M."/>
        </authorList>
    </citation>
    <scope>NUCLEOTIDE SEQUENCE [LARGE SCALE GENOMIC DNA]</scope>
    <source>
        <strain evidence="13 14">DSM 9768</strain>
    </source>
</reference>
<proteinExistence type="inferred from homology"/>
<dbReference type="InterPro" id="IPR014729">
    <property type="entry name" value="Rossmann-like_a/b/a_fold"/>
</dbReference>
<comment type="catalytic activity">
    <reaction evidence="11">
        <text>FMN + ATP + H(+) = FAD + diphosphate</text>
        <dbReference type="Rhea" id="RHEA:17237"/>
        <dbReference type="ChEBI" id="CHEBI:15378"/>
        <dbReference type="ChEBI" id="CHEBI:30616"/>
        <dbReference type="ChEBI" id="CHEBI:33019"/>
        <dbReference type="ChEBI" id="CHEBI:57692"/>
        <dbReference type="ChEBI" id="CHEBI:58210"/>
        <dbReference type="EC" id="2.7.7.2"/>
    </reaction>
</comment>
<dbReference type="PANTHER" id="PTHR22749:SF6">
    <property type="entry name" value="RIBOFLAVIN KINASE"/>
    <property type="match status" value="1"/>
</dbReference>
<dbReference type="CDD" id="cd02064">
    <property type="entry name" value="FAD_synthetase_N"/>
    <property type="match status" value="1"/>
</dbReference>
<organism evidence="13 14">
    <name type="scientific">Evansella vedderi</name>
    <dbReference type="NCBI Taxonomy" id="38282"/>
    <lineage>
        <taxon>Bacteria</taxon>
        <taxon>Bacillati</taxon>
        <taxon>Bacillota</taxon>
        <taxon>Bacilli</taxon>
        <taxon>Bacillales</taxon>
        <taxon>Bacillaceae</taxon>
        <taxon>Evansella</taxon>
    </lineage>
</organism>
<keyword evidence="7 13" id="KW-0548">Nucleotidyltransferase</keyword>
<name>A0ABU0A0W9_9BACI</name>
<evidence type="ECO:0000313" key="13">
    <source>
        <dbReference type="EMBL" id="MDQ0257128.1"/>
    </source>
</evidence>
<comment type="similarity">
    <text evidence="2">Belongs to the RibF family.</text>
</comment>
<dbReference type="GO" id="GO:0008531">
    <property type="term" value="F:riboflavin kinase activity"/>
    <property type="evidence" value="ECO:0007669"/>
    <property type="project" value="UniProtKB-EC"/>
</dbReference>
<dbReference type="EC" id="2.7.7.2" evidence="3"/>
<keyword evidence="9" id="KW-0274">FAD</keyword>
<evidence type="ECO:0000256" key="8">
    <source>
        <dbReference type="ARBA" id="ARBA00022741"/>
    </source>
</evidence>
<keyword evidence="4" id="KW-0285">Flavoprotein</keyword>
<dbReference type="RefSeq" id="WP_307330365.1">
    <property type="nucleotide sequence ID" value="NZ_JAUSUG010000023.1"/>
</dbReference>
<keyword evidence="10" id="KW-0067">ATP-binding</keyword>
<evidence type="ECO:0000256" key="2">
    <source>
        <dbReference type="ARBA" id="ARBA00010214"/>
    </source>
</evidence>
<sequence>MRTIYLNPENLAEWQKAAKPTVMALGFFDGLHKGHQKVIETAKKIGLKKGLSVSVMSFFPHPKTVLSKGKKQFNYLMPLSMKEKVLQTLGVDTFYIVEFDREFSSLSPKQFVHKYLINLGVVHAVAGFDYTYGFKGEGNMDRIRNDSGNALEVSKVAKVECKGEKISSTCIREKLLTGNINDLPSFLGRLYEVECCYDGKSLHLKPYYTLPASGRYIVTFHTRFLSKEGEVIVSEKGDIITQSDFSTFLRPQQNVTITWLKRSGEIKDYPLYKNEWKYSEVHYSSL</sequence>
<dbReference type="InterPro" id="IPR023468">
    <property type="entry name" value="Riboflavin_kinase"/>
</dbReference>
<evidence type="ECO:0000256" key="7">
    <source>
        <dbReference type="ARBA" id="ARBA00022695"/>
    </source>
</evidence>
<dbReference type="NCBIfam" id="TIGR00125">
    <property type="entry name" value="cyt_tran_rel"/>
    <property type="match status" value="1"/>
</dbReference>
<dbReference type="Gene3D" id="3.40.50.620">
    <property type="entry name" value="HUPs"/>
    <property type="match status" value="1"/>
</dbReference>
<comment type="caution">
    <text evidence="13">The sequence shown here is derived from an EMBL/GenBank/DDBJ whole genome shotgun (WGS) entry which is preliminary data.</text>
</comment>
<evidence type="ECO:0000256" key="1">
    <source>
        <dbReference type="ARBA" id="ARBA00004726"/>
    </source>
</evidence>
<protein>
    <recommendedName>
        <fullName evidence="3">FAD synthase</fullName>
        <ecNumber evidence="3">2.7.7.2</ecNumber>
    </recommendedName>
</protein>
<accession>A0ABU0A0W9</accession>
<evidence type="ECO:0000256" key="9">
    <source>
        <dbReference type="ARBA" id="ARBA00022827"/>
    </source>
</evidence>
<comment type="pathway">
    <text evidence="1">Cofactor biosynthesis; FAD biosynthesis; FAD from FMN: step 1/1.</text>
</comment>
<keyword evidence="6 13" id="KW-0808">Transferase</keyword>
<evidence type="ECO:0000256" key="11">
    <source>
        <dbReference type="ARBA" id="ARBA00049494"/>
    </source>
</evidence>
<dbReference type="EMBL" id="JAUSUG010000023">
    <property type="protein sequence ID" value="MDQ0257128.1"/>
    <property type="molecule type" value="Genomic_DNA"/>
</dbReference>
<evidence type="ECO:0000256" key="5">
    <source>
        <dbReference type="ARBA" id="ARBA00022643"/>
    </source>
</evidence>
<dbReference type="Proteomes" id="UP001230005">
    <property type="component" value="Unassembled WGS sequence"/>
</dbReference>
<evidence type="ECO:0000256" key="4">
    <source>
        <dbReference type="ARBA" id="ARBA00022630"/>
    </source>
</evidence>
<evidence type="ECO:0000256" key="10">
    <source>
        <dbReference type="ARBA" id="ARBA00022840"/>
    </source>
</evidence>
<dbReference type="Pfam" id="PF06574">
    <property type="entry name" value="FAD_syn"/>
    <property type="match status" value="1"/>
</dbReference>